<evidence type="ECO:0000313" key="1">
    <source>
        <dbReference type="EMBL" id="RXJ72087.1"/>
    </source>
</evidence>
<gene>
    <name evidence="1" type="ORF">CS022_17585</name>
</gene>
<dbReference type="AlphaFoldDB" id="A0A4Q0YMJ9"/>
<protein>
    <submittedName>
        <fullName evidence="1">Uncharacterized protein</fullName>
    </submittedName>
</protein>
<comment type="caution">
    <text evidence="1">The sequence shown here is derived from an EMBL/GenBank/DDBJ whole genome shotgun (WGS) entry which is preliminary data.</text>
</comment>
<organism evidence="1 2">
    <name type="scientific">Veronia nyctiphanis</name>
    <dbReference type="NCBI Taxonomy" id="1278244"/>
    <lineage>
        <taxon>Bacteria</taxon>
        <taxon>Pseudomonadati</taxon>
        <taxon>Pseudomonadota</taxon>
        <taxon>Gammaproteobacteria</taxon>
        <taxon>Vibrionales</taxon>
        <taxon>Vibrionaceae</taxon>
        <taxon>Veronia</taxon>
    </lineage>
</organism>
<sequence>MLHVFRGLPPAPFEKATALNLAASRVLATKRQQPEPEFNCVIVISDTSLKQRLFAGFDTNLRL</sequence>
<dbReference type="Proteomes" id="UP000290287">
    <property type="component" value="Unassembled WGS sequence"/>
</dbReference>
<dbReference type="EMBL" id="PEIB01000026">
    <property type="protein sequence ID" value="RXJ72087.1"/>
    <property type="molecule type" value="Genomic_DNA"/>
</dbReference>
<accession>A0A4Q0YMJ9</accession>
<reference evidence="1 2" key="1">
    <citation type="submission" date="2017-10" db="EMBL/GenBank/DDBJ databases">
        <title>Nyctiphanis sp. nov., isolated from the stomach of the euphausiid Nyctiphanes simplex (Hansen, 1911) in the Gulf of California.</title>
        <authorList>
            <person name="Gomez-Gil B."/>
            <person name="Aguilar-Mendez M."/>
            <person name="Lopez-Cortes A."/>
            <person name="Gomez-Gutierrez J."/>
            <person name="Roque A."/>
            <person name="Lang E."/>
            <person name="Gonzalez-Castillo A."/>
        </authorList>
    </citation>
    <scope>NUCLEOTIDE SEQUENCE [LARGE SCALE GENOMIC DNA]</scope>
    <source>
        <strain evidence="1 2">CAIM 600</strain>
    </source>
</reference>
<proteinExistence type="predicted"/>
<keyword evidence="2" id="KW-1185">Reference proteome</keyword>
<name>A0A4Q0YMJ9_9GAMM</name>
<evidence type="ECO:0000313" key="2">
    <source>
        <dbReference type="Proteomes" id="UP000290287"/>
    </source>
</evidence>